<keyword evidence="3" id="KW-1185">Reference proteome</keyword>
<evidence type="ECO:0000313" key="3">
    <source>
        <dbReference type="Proteomes" id="UP000466442"/>
    </source>
</evidence>
<name>A0A6A4JWR0_APOLU</name>
<feature type="region of interest" description="Disordered" evidence="1">
    <location>
        <begin position="1"/>
        <end position="54"/>
    </location>
</feature>
<evidence type="ECO:0000256" key="1">
    <source>
        <dbReference type="SAM" id="MobiDB-lite"/>
    </source>
</evidence>
<comment type="caution">
    <text evidence="2">The sequence shown here is derived from an EMBL/GenBank/DDBJ whole genome shotgun (WGS) entry which is preliminary data.</text>
</comment>
<accession>A0A6A4JWR0</accession>
<evidence type="ECO:0000313" key="2">
    <source>
        <dbReference type="EMBL" id="KAF6214020.1"/>
    </source>
</evidence>
<protein>
    <submittedName>
        <fullName evidence="2">Uncharacterized protein</fullName>
    </submittedName>
</protein>
<sequence>MRSPPPLNDTPRPYERPRLSTGFPSPTAYASSKPDKLGCPPARMPESPRLSVPRSIEHAVDPPACDLDNTETSEFAGFRLSEIGQPPRIPPTHQLSPTPEPAPTPDGIVTRSGLVLHSNLK</sequence>
<reference evidence="2" key="1">
    <citation type="journal article" date="2021" name="Mol. Ecol. Resour.">
        <title>Apolygus lucorum genome provides insights into omnivorousness and mesophyll feeding.</title>
        <authorList>
            <person name="Liu Y."/>
            <person name="Liu H."/>
            <person name="Wang H."/>
            <person name="Huang T."/>
            <person name="Liu B."/>
            <person name="Yang B."/>
            <person name="Yin L."/>
            <person name="Li B."/>
            <person name="Zhang Y."/>
            <person name="Zhang S."/>
            <person name="Jiang F."/>
            <person name="Zhang X."/>
            <person name="Ren Y."/>
            <person name="Wang B."/>
            <person name="Wang S."/>
            <person name="Lu Y."/>
            <person name="Wu K."/>
            <person name="Fan W."/>
            <person name="Wang G."/>
        </authorList>
    </citation>
    <scope>NUCLEOTIDE SEQUENCE</scope>
    <source>
        <strain evidence="2">12Hb</strain>
    </source>
</reference>
<dbReference type="AlphaFoldDB" id="A0A6A4JWR0"/>
<proteinExistence type="predicted"/>
<feature type="region of interest" description="Disordered" evidence="1">
    <location>
        <begin position="81"/>
        <end position="121"/>
    </location>
</feature>
<dbReference type="Proteomes" id="UP000466442">
    <property type="component" value="Unassembled WGS sequence"/>
</dbReference>
<gene>
    <name evidence="2" type="ORF">GE061_011749</name>
</gene>
<dbReference type="EMBL" id="WIXP02000003">
    <property type="protein sequence ID" value="KAF6214020.1"/>
    <property type="molecule type" value="Genomic_DNA"/>
</dbReference>
<organism evidence="2 3">
    <name type="scientific">Apolygus lucorum</name>
    <name type="common">Small green plant bug</name>
    <name type="synonym">Lygocoris lucorum</name>
    <dbReference type="NCBI Taxonomy" id="248454"/>
    <lineage>
        <taxon>Eukaryota</taxon>
        <taxon>Metazoa</taxon>
        <taxon>Ecdysozoa</taxon>
        <taxon>Arthropoda</taxon>
        <taxon>Hexapoda</taxon>
        <taxon>Insecta</taxon>
        <taxon>Pterygota</taxon>
        <taxon>Neoptera</taxon>
        <taxon>Paraneoptera</taxon>
        <taxon>Hemiptera</taxon>
        <taxon>Heteroptera</taxon>
        <taxon>Panheteroptera</taxon>
        <taxon>Cimicomorpha</taxon>
        <taxon>Miridae</taxon>
        <taxon>Mirini</taxon>
        <taxon>Apolygus</taxon>
    </lineage>
</organism>